<evidence type="ECO:0000313" key="3">
    <source>
        <dbReference type="Proteomes" id="UP000441399"/>
    </source>
</evidence>
<feature type="transmembrane region" description="Helical" evidence="1">
    <location>
        <begin position="36"/>
        <end position="56"/>
    </location>
</feature>
<reference evidence="2 3" key="1">
    <citation type="submission" date="2019-11" db="EMBL/GenBank/DDBJ databases">
        <authorList>
            <person name="Holert J."/>
        </authorList>
    </citation>
    <scope>NUCLEOTIDE SEQUENCE [LARGE SCALE GENOMIC DNA]</scope>
    <source>
        <strain evidence="2">SB11_3</strain>
    </source>
</reference>
<dbReference type="Proteomes" id="UP000441399">
    <property type="component" value="Unassembled WGS sequence"/>
</dbReference>
<name>A0A5S9QJD2_9GAMM</name>
<keyword evidence="3" id="KW-1185">Reference proteome</keyword>
<protein>
    <submittedName>
        <fullName evidence="2">Uncharacterized protein</fullName>
    </submittedName>
</protein>
<proteinExistence type="predicted"/>
<gene>
    <name evidence="2" type="ORF">OPDIPICF_04824</name>
</gene>
<sequence>MILPLVCSIRVAASALAILTLSAAFTVTCVKALVNAPSILTISALASDVAVLLLLLSSATKLLNERFFSSPLYVPFSAMRRSSLLLLLLDNVQVSATVDPVTMLVFAPLPVKLLMPVIDAMPWFGLPPMLPSVFICSALSPTCNASPAPPFRLANTPPSATTMVSATLF</sequence>
<accession>A0A5S9QJD2</accession>
<dbReference type="EMBL" id="CACSIO010000032">
    <property type="protein sequence ID" value="CAA0118086.1"/>
    <property type="molecule type" value="Genomic_DNA"/>
</dbReference>
<evidence type="ECO:0000256" key="1">
    <source>
        <dbReference type="SAM" id="Phobius"/>
    </source>
</evidence>
<evidence type="ECO:0000313" key="2">
    <source>
        <dbReference type="EMBL" id="CAA0118086.1"/>
    </source>
</evidence>
<organism evidence="2 3">
    <name type="scientific">BD1-7 clade bacterium</name>
    <dbReference type="NCBI Taxonomy" id="2029982"/>
    <lineage>
        <taxon>Bacteria</taxon>
        <taxon>Pseudomonadati</taxon>
        <taxon>Pseudomonadota</taxon>
        <taxon>Gammaproteobacteria</taxon>
        <taxon>Cellvibrionales</taxon>
        <taxon>Spongiibacteraceae</taxon>
        <taxon>BD1-7 clade</taxon>
    </lineage>
</organism>
<keyword evidence="1" id="KW-1133">Transmembrane helix</keyword>
<keyword evidence="1" id="KW-0472">Membrane</keyword>
<keyword evidence="1" id="KW-0812">Transmembrane</keyword>
<dbReference type="AlphaFoldDB" id="A0A5S9QJD2"/>